<dbReference type="Proteomes" id="UP000019149">
    <property type="component" value="Unassembled WGS sequence"/>
</dbReference>
<comment type="caution">
    <text evidence="1">The sequence shown here is derived from an EMBL/GenBank/DDBJ whole genome shotgun (WGS) entry which is preliminary data.</text>
</comment>
<dbReference type="KEGG" id="egl:EGR_10273"/>
<sequence length="141" mass="16545">MSDYYHPYFMLSPITFKKLFAFVFGNKETETYPWIPFVCFKIVECALELGGTLKTPENVPVFTLNKDINPEEMLVNQISRVLNNWVQQCKMALHLTNKDLLSENKNKQISIPLNVRLLSPILYAFTYNFQKAFCFCFVKRL</sequence>
<dbReference type="EMBL" id="APAU02000204">
    <property type="protein sequence ID" value="EUB54880.1"/>
    <property type="molecule type" value="Genomic_DNA"/>
</dbReference>
<dbReference type="GeneID" id="36345988"/>
<gene>
    <name evidence="1" type="ORF">EGR_10273</name>
</gene>
<name>W6U193_ECHGR</name>
<dbReference type="RefSeq" id="XP_024346076.1">
    <property type="nucleotide sequence ID" value="XM_024499522.1"/>
</dbReference>
<proteinExistence type="predicted"/>
<evidence type="ECO:0000313" key="2">
    <source>
        <dbReference type="Proteomes" id="UP000019149"/>
    </source>
</evidence>
<dbReference type="CTD" id="36345988"/>
<evidence type="ECO:0000313" key="1">
    <source>
        <dbReference type="EMBL" id="EUB54880.1"/>
    </source>
</evidence>
<organism evidence="1 2">
    <name type="scientific">Echinococcus granulosus</name>
    <name type="common">Hydatid tapeworm</name>
    <dbReference type="NCBI Taxonomy" id="6210"/>
    <lineage>
        <taxon>Eukaryota</taxon>
        <taxon>Metazoa</taxon>
        <taxon>Spiralia</taxon>
        <taxon>Lophotrochozoa</taxon>
        <taxon>Platyhelminthes</taxon>
        <taxon>Cestoda</taxon>
        <taxon>Eucestoda</taxon>
        <taxon>Cyclophyllidea</taxon>
        <taxon>Taeniidae</taxon>
        <taxon>Echinococcus</taxon>
        <taxon>Echinococcus granulosus group</taxon>
    </lineage>
</organism>
<dbReference type="AlphaFoldDB" id="W6U193"/>
<reference evidence="1 2" key="1">
    <citation type="journal article" date="2013" name="Nat. Genet.">
        <title>The genome of the hydatid tapeworm Echinococcus granulosus.</title>
        <authorList>
            <person name="Zheng H."/>
            <person name="Zhang W."/>
            <person name="Zhang L."/>
            <person name="Zhang Z."/>
            <person name="Li J."/>
            <person name="Lu G."/>
            <person name="Zhu Y."/>
            <person name="Wang Y."/>
            <person name="Huang Y."/>
            <person name="Liu J."/>
            <person name="Kang H."/>
            <person name="Chen J."/>
            <person name="Wang L."/>
            <person name="Chen A."/>
            <person name="Yu S."/>
            <person name="Gao Z."/>
            <person name="Jin L."/>
            <person name="Gu W."/>
            <person name="Wang Z."/>
            <person name="Zhao L."/>
            <person name="Shi B."/>
            <person name="Wen H."/>
            <person name="Lin R."/>
            <person name="Jones M.K."/>
            <person name="Brejova B."/>
            <person name="Vinar T."/>
            <person name="Zhao G."/>
            <person name="McManus D.P."/>
            <person name="Chen Z."/>
            <person name="Zhou Y."/>
            <person name="Wang S."/>
        </authorList>
    </citation>
    <scope>NUCLEOTIDE SEQUENCE [LARGE SCALE GENOMIC DNA]</scope>
</reference>
<accession>W6U193</accession>
<keyword evidence="2" id="KW-1185">Reference proteome</keyword>
<protein>
    <submittedName>
        <fullName evidence="1">Uncharacterized protein</fullName>
    </submittedName>
</protein>